<dbReference type="Pfam" id="PF01568">
    <property type="entry name" value="Molydop_binding"/>
    <property type="match status" value="1"/>
</dbReference>
<dbReference type="GO" id="GO:0016020">
    <property type="term" value="C:membrane"/>
    <property type="evidence" value="ECO:0007669"/>
    <property type="project" value="TreeGrafter"/>
</dbReference>
<dbReference type="Gene3D" id="3.40.228.10">
    <property type="entry name" value="Dimethylsulfoxide Reductase, domain 2"/>
    <property type="match status" value="1"/>
</dbReference>
<sequence>MTNTVDEIAGAGAILVTGINPTESQPVIGYRIRQAVRNGAKLIVADPRRIQLAEIADVHLQFKPGTDIALFNALAHVIIKEGLQDQEYIETRTQDFQHLKKMVEKYTPDYVAKITGVAAEKIITAARLFAQADSGSIFYAMGVTQHTCGTENVVALTNLSLLTGNLGKPHAGMYPLRGQNNVQGACDMGCLPNVLTGYQPVHSDRDTGTYWQRLKGAVSRQPSAVSREEAGADSSVIESIEFDEPISLNMSVSDTIRAKFSRAWGVELSDVPGRTIAEMFHYFPHRRSRIMYIMGENPVLTSPQAELVREALEDMDFVVVQDIFLNETAQYADVVLPAASFAEKDGTFINTERRVQLIRRAIKPRGDSKADWEIIQELANRFGLNWNYSSAEEIWDEVRELTPHYFGGMSYERLDAGGLQWPCTAIDHPGTPILHKSKFARGIGQFSTVEYRPLAADATDEDYPFILTTGRKLYHYHTRTMTGKSDGLNSLIKEERMEINPQDAEGLGLDAEDTVKVTSRRGSIKSKINLTDRVPPGLVCMSFHFAESPVNVLMNPAVCNMSVASGLKSCGVRIEKA</sequence>
<evidence type="ECO:0000256" key="1">
    <source>
        <dbReference type="ARBA" id="ARBA00022723"/>
    </source>
</evidence>
<dbReference type="Pfam" id="PF00384">
    <property type="entry name" value="Molybdopterin"/>
    <property type="match status" value="1"/>
</dbReference>
<dbReference type="PANTHER" id="PTHR43105">
    <property type="entry name" value="RESPIRATORY NITRATE REDUCTASE"/>
    <property type="match status" value="1"/>
</dbReference>
<evidence type="ECO:0000259" key="6">
    <source>
        <dbReference type="Pfam" id="PF01568"/>
    </source>
</evidence>
<dbReference type="GO" id="GO:0003954">
    <property type="term" value="F:NADH dehydrogenase activity"/>
    <property type="evidence" value="ECO:0007669"/>
    <property type="project" value="TreeGrafter"/>
</dbReference>
<accession>A0A399FWS9</accession>
<dbReference type="InterPro" id="IPR009010">
    <property type="entry name" value="Asp_de-COase-like_dom_sf"/>
</dbReference>
<organism evidence="7 8">
    <name type="scientific">candidate division NPL-UPA2 bacterium Unc8</name>
    <dbReference type="NCBI Taxonomy" id="1980939"/>
    <lineage>
        <taxon>Bacteria</taxon>
    </lineage>
</organism>
<dbReference type="Gene3D" id="3.40.50.740">
    <property type="match status" value="1"/>
</dbReference>
<gene>
    <name evidence="7" type="ORF">B9J77_01235</name>
</gene>
<dbReference type="PANTHER" id="PTHR43105:SF14">
    <property type="entry name" value="FORMATE DEHYDROGENASE H"/>
    <property type="match status" value="1"/>
</dbReference>
<dbReference type="Gene3D" id="2.40.40.20">
    <property type="match status" value="1"/>
</dbReference>
<dbReference type="Proteomes" id="UP000266287">
    <property type="component" value="Unassembled WGS sequence"/>
</dbReference>
<evidence type="ECO:0000313" key="8">
    <source>
        <dbReference type="Proteomes" id="UP000266287"/>
    </source>
</evidence>
<dbReference type="InterPro" id="IPR050123">
    <property type="entry name" value="Prok_molybdopt-oxidoreductase"/>
</dbReference>
<keyword evidence="4" id="KW-0411">Iron-sulfur</keyword>
<evidence type="ECO:0000256" key="4">
    <source>
        <dbReference type="ARBA" id="ARBA00023014"/>
    </source>
</evidence>
<feature type="domain" description="Molybdopterin oxidoreductase" evidence="5">
    <location>
        <begin position="1"/>
        <end position="381"/>
    </location>
</feature>
<feature type="domain" description="Molybdopterin dinucleotide-binding" evidence="6">
    <location>
        <begin position="465"/>
        <end position="570"/>
    </location>
</feature>
<evidence type="ECO:0000313" key="7">
    <source>
        <dbReference type="EMBL" id="RII00674.1"/>
    </source>
</evidence>
<dbReference type="GO" id="GO:0043546">
    <property type="term" value="F:molybdopterin cofactor binding"/>
    <property type="evidence" value="ECO:0007669"/>
    <property type="project" value="InterPro"/>
</dbReference>
<reference evidence="7 8" key="1">
    <citation type="submission" date="2018-08" db="EMBL/GenBank/DDBJ databases">
        <title>Draft genome of candidate division NPL-UPA2 bacterium Unc8 that adapted to ultra-basic serpentinizing groundwater.</title>
        <authorList>
            <person name="Ishii S."/>
            <person name="Suzuki S."/>
            <person name="Nealson K.H."/>
        </authorList>
    </citation>
    <scope>NUCLEOTIDE SEQUENCE [LARGE SCALE GENOMIC DNA]</scope>
    <source>
        <strain evidence="7">Unc8</strain>
    </source>
</reference>
<keyword evidence="2" id="KW-0560">Oxidoreductase</keyword>
<evidence type="ECO:0000259" key="5">
    <source>
        <dbReference type="Pfam" id="PF00384"/>
    </source>
</evidence>
<dbReference type="GO" id="GO:0022904">
    <property type="term" value="P:respiratory electron transport chain"/>
    <property type="evidence" value="ECO:0007669"/>
    <property type="project" value="TreeGrafter"/>
</dbReference>
<dbReference type="EMBL" id="NDHY01000002">
    <property type="protein sequence ID" value="RII00674.1"/>
    <property type="molecule type" value="Genomic_DNA"/>
</dbReference>
<comment type="caution">
    <text evidence="7">The sequence shown here is derived from an EMBL/GenBank/DDBJ whole genome shotgun (WGS) entry which is preliminary data.</text>
</comment>
<keyword evidence="3" id="KW-0408">Iron</keyword>
<name>A0A399FWS9_UNCN2</name>
<evidence type="ECO:0000256" key="3">
    <source>
        <dbReference type="ARBA" id="ARBA00023004"/>
    </source>
</evidence>
<dbReference type="GO" id="GO:0046872">
    <property type="term" value="F:metal ion binding"/>
    <property type="evidence" value="ECO:0007669"/>
    <property type="project" value="UniProtKB-KW"/>
</dbReference>
<dbReference type="SUPFAM" id="SSF53706">
    <property type="entry name" value="Formate dehydrogenase/DMSO reductase, domains 1-3"/>
    <property type="match status" value="1"/>
</dbReference>
<protein>
    <submittedName>
        <fullName evidence="7">Formate dehydrogenase subunit alpha</fullName>
    </submittedName>
</protein>
<dbReference type="SUPFAM" id="SSF50692">
    <property type="entry name" value="ADC-like"/>
    <property type="match status" value="1"/>
</dbReference>
<proteinExistence type="predicted"/>
<keyword evidence="1" id="KW-0479">Metal-binding</keyword>
<dbReference type="AlphaFoldDB" id="A0A399FWS9"/>
<dbReference type="GO" id="GO:0051536">
    <property type="term" value="F:iron-sulfur cluster binding"/>
    <property type="evidence" value="ECO:0007669"/>
    <property type="project" value="UniProtKB-KW"/>
</dbReference>
<dbReference type="InterPro" id="IPR006657">
    <property type="entry name" value="MoPterin_dinucl-bd_dom"/>
</dbReference>
<dbReference type="InterPro" id="IPR006656">
    <property type="entry name" value="Mopterin_OxRdtase"/>
</dbReference>
<evidence type="ECO:0000256" key="2">
    <source>
        <dbReference type="ARBA" id="ARBA00023002"/>
    </source>
</evidence>